<feature type="compositionally biased region" description="Basic and acidic residues" evidence="1">
    <location>
        <begin position="209"/>
        <end position="218"/>
    </location>
</feature>
<dbReference type="EMBL" id="JACLAN010000002">
    <property type="protein sequence ID" value="MBC8673904.1"/>
    <property type="molecule type" value="Genomic_DNA"/>
</dbReference>
<reference evidence="2" key="1">
    <citation type="submission" date="2020-07" db="EMBL/GenBank/DDBJ databases">
        <title>Carbapenem Resistant Aeromonas hydrophila Carrying blacphA7 Isolated from Two Solid Organ Transplant Patients.</title>
        <authorList>
            <person name="Hilt E."/>
            <person name="Fitzwater S.P."/>
            <person name="Ward K."/>
            <person name="De St Maurice A."/>
            <person name="Chandrasekaran S."/>
            <person name="Garner O.B."/>
            <person name="Yang S."/>
        </authorList>
    </citation>
    <scope>NUCLEOTIDE SEQUENCE</scope>
    <source>
        <strain evidence="2">B-1</strain>
    </source>
</reference>
<feature type="compositionally biased region" description="Low complexity" evidence="1">
    <location>
        <begin position="136"/>
        <end position="154"/>
    </location>
</feature>
<protein>
    <submittedName>
        <fullName evidence="2">Uncharacterized protein</fullName>
    </submittedName>
</protein>
<evidence type="ECO:0000313" key="2">
    <source>
        <dbReference type="EMBL" id="MBC8673904.1"/>
    </source>
</evidence>
<feature type="region of interest" description="Disordered" evidence="1">
    <location>
        <begin position="35"/>
        <end position="77"/>
    </location>
</feature>
<feature type="region of interest" description="Disordered" evidence="1">
    <location>
        <begin position="136"/>
        <end position="232"/>
    </location>
</feature>
<accession>A0A926FLU5</accession>
<proteinExistence type="predicted"/>
<gene>
    <name evidence="2" type="ORF">H2136_06290</name>
</gene>
<dbReference type="InterPro" id="IPR011509">
    <property type="entry name" value="RtxA_toxin"/>
</dbReference>
<sequence>MLAKGDANIVTQVGKGDGYQALLGKANIVTRWETASRLPSPRGGQPDHHGRGWPERDGRLRQVQQQRQGGRWHHHQPGVGDYNLNTKVGDGLNVAVMKGKGNANVQIGDGLDITAAYARHNGPSRSATVISTAWPSPAATPAATSSAPCLTTSSRPCSAAPATRPSTIWCRGTKRPAQGAASGQPGRGAGAQRLWAGRDWRGDVLPGRQSDRQGEPGRRARRAGHGQSAAAR</sequence>
<name>A0A926FLU5_AERHY</name>
<evidence type="ECO:0000256" key="1">
    <source>
        <dbReference type="SAM" id="MobiDB-lite"/>
    </source>
</evidence>
<dbReference type="AlphaFoldDB" id="A0A926FLU5"/>
<feature type="compositionally biased region" description="Basic and acidic residues" evidence="1">
    <location>
        <begin position="45"/>
        <end position="60"/>
    </location>
</feature>
<organism evidence="2">
    <name type="scientific">Aeromonas hydrophila</name>
    <dbReference type="NCBI Taxonomy" id="644"/>
    <lineage>
        <taxon>Bacteria</taxon>
        <taxon>Pseudomonadati</taxon>
        <taxon>Pseudomonadota</taxon>
        <taxon>Gammaproteobacteria</taxon>
        <taxon>Aeromonadales</taxon>
        <taxon>Aeromonadaceae</taxon>
        <taxon>Aeromonas</taxon>
    </lineage>
</organism>
<dbReference type="Pfam" id="PF07634">
    <property type="entry name" value="RtxA"/>
    <property type="match status" value="3"/>
</dbReference>
<comment type="caution">
    <text evidence="2">The sequence shown here is derived from an EMBL/GenBank/DDBJ whole genome shotgun (WGS) entry which is preliminary data.</text>
</comment>